<evidence type="ECO:0000313" key="9">
    <source>
        <dbReference type="Proteomes" id="UP000272537"/>
    </source>
</evidence>
<dbReference type="Pfam" id="PF03372">
    <property type="entry name" value="Exo_endo_phos"/>
    <property type="match status" value="1"/>
</dbReference>
<dbReference type="EMBL" id="AABBZO010000009">
    <property type="protein sequence ID" value="EAG4462385.1"/>
    <property type="molecule type" value="Genomic_DNA"/>
</dbReference>
<reference evidence="6 12" key="3">
    <citation type="submission" date="2019-09" db="EMBL/GenBank/DDBJ databases">
        <authorList>
            <consortium name="PulseNet: The National Subtyping Network for Foodborne Disease Surveillance"/>
            <person name="Tarr C.L."/>
            <person name="Trees E."/>
            <person name="Katz L.S."/>
            <person name="Carleton-Romer H.A."/>
            <person name="Stroika S."/>
            <person name="Kucerova Z."/>
            <person name="Roache K.F."/>
            <person name="Sabol A.L."/>
            <person name="Besser J."/>
            <person name="Gerner-Smidt P."/>
        </authorList>
    </citation>
    <scope>NUCLEOTIDE SEQUENCE [LARGE SCALE GENOMIC DNA]</scope>
    <source>
        <strain evidence="6 12">PNUSAL005692</strain>
    </source>
</reference>
<gene>
    <name evidence="2" type="ORF">ARY78_12685</name>
    <name evidence="4" type="ORF">CA369_08810</name>
    <name evidence="3" type="ORF">DQ70_10245</name>
    <name evidence="8" type="ORF">DYZ80_02312</name>
    <name evidence="5" type="ORF">E5F58_04895</name>
    <name evidence="6" type="ORF">F6515_16165</name>
    <name evidence="7" type="ORF">HZJ64_08005</name>
</gene>
<sequence>MFSVTTFNIRFDDTSERKKSWELRKTLTKSLLDKYQWDFMGVEEPLLPQMRDMKEMQDWDYFGVGRDDGFEKGEFTAVFYNSTRFTLLQEGHFWLSETPEVPSIHSTAMFPRICVWGKLEDSTDGKQFYIFNTHLDHISEEARLFASQLLLHKASLIQEDLPVILLGDFNTEPSTPTYNLITQRYQDAQLLSKTPVKGPLGSFHDFQPLRPESELEKIDYIFVSNEFHICSYETSTDEIDGCSASDHFPVMAVVGWT</sequence>
<evidence type="ECO:0000313" key="7">
    <source>
        <dbReference type="EMBL" id="NYA01774.1"/>
    </source>
</evidence>
<dbReference type="EMBL" id="AAAIXK010000007">
    <property type="protein sequence ID" value="EAC5551286.1"/>
    <property type="molecule type" value="Genomic_DNA"/>
</dbReference>
<dbReference type="Proteomes" id="UP000489121">
    <property type="component" value="Unassembled WGS sequence"/>
</dbReference>
<dbReference type="InterPro" id="IPR005135">
    <property type="entry name" value="Endo/exonuclease/phosphatase"/>
</dbReference>
<dbReference type="CDD" id="cd09083">
    <property type="entry name" value="EEP-1"/>
    <property type="match status" value="1"/>
</dbReference>
<reference evidence="10 11" key="2">
    <citation type="submission" date="2018-06" db="EMBL/GenBank/DDBJ databases">
        <authorList>
            <consortium name="GenomeTrakr: Next Generation Sequencing Network for Food Pathogen Tracability"/>
        </authorList>
    </citation>
    <scope>NUCLEOTIDE SEQUENCE [LARGE SCALE GENOMIC DNA]</scope>
    <source>
        <strain evidence="3 11">CFSAN008042</strain>
        <strain evidence="4 14">CFSAN063727</strain>
        <strain evidence="2 10">FDA00007096</strain>
        <strain evidence="5 13">LS1344</strain>
    </source>
</reference>
<protein>
    <submittedName>
        <fullName evidence="3">Endonuclease/exonuclease/phosphatase family protein</fullName>
    </submittedName>
</protein>
<evidence type="ECO:0000313" key="3">
    <source>
        <dbReference type="EMBL" id="EAC7481056.1"/>
    </source>
</evidence>
<evidence type="ECO:0000313" key="14">
    <source>
        <dbReference type="Proteomes" id="UP000528151"/>
    </source>
</evidence>
<dbReference type="InterPro" id="IPR036691">
    <property type="entry name" value="Endo/exonu/phosph_ase_sf"/>
</dbReference>
<evidence type="ECO:0000313" key="8">
    <source>
        <dbReference type="EMBL" id="RKA07100.1"/>
    </source>
</evidence>
<comment type="caution">
    <text evidence="3">The sequence shown here is derived from an EMBL/GenBank/DDBJ whole genome shotgun (WGS) entry which is preliminary data.</text>
</comment>
<dbReference type="GO" id="GO:0000175">
    <property type="term" value="F:3'-5'-RNA exonuclease activity"/>
    <property type="evidence" value="ECO:0007669"/>
    <property type="project" value="TreeGrafter"/>
</dbReference>
<dbReference type="EMBL" id="AALGDA010000130">
    <property type="protein sequence ID" value="ECY9784512.1"/>
    <property type="molecule type" value="Genomic_DNA"/>
</dbReference>
<keyword evidence="3" id="KW-0255">Endonuclease</keyword>
<accession>A0A0B8R338</accession>
<evidence type="ECO:0000313" key="6">
    <source>
        <dbReference type="EMBL" id="ECY9784512.1"/>
    </source>
</evidence>
<dbReference type="AlphaFoldDB" id="A0A0B8R338"/>
<name>A0A0B8R338_LISMN</name>
<dbReference type="Proteomes" id="UP000368512">
    <property type="component" value="Unassembled WGS sequence"/>
</dbReference>
<dbReference type="InterPro" id="IPR050410">
    <property type="entry name" value="CCR4/nocturin_mRNA_transcr"/>
</dbReference>
<organism evidence="3 11">
    <name type="scientific">Listeria monocytogenes</name>
    <dbReference type="NCBI Taxonomy" id="1639"/>
    <lineage>
        <taxon>Bacteria</taxon>
        <taxon>Bacillati</taxon>
        <taxon>Bacillota</taxon>
        <taxon>Bacilli</taxon>
        <taxon>Bacillales</taxon>
        <taxon>Listeriaceae</taxon>
        <taxon>Listeria</taxon>
    </lineage>
</organism>
<reference evidence="8 9" key="1">
    <citation type="journal article" date="2018" name="BMC Genomics">
        <title>Genes significantly associated with lineage II food isolates of Listeria monocytogenes.</title>
        <authorList>
            <person name="Pirone-Davies C."/>
            <person name="Chen Y."/>
            <person name="Pightling A."/>
            <person name="Ryan G."/>
            <person name="Wang Y."/>
            <person name="Yao K."/>
            <person name="Hoffmann M."/>
            <person name="Allard M.W."/>
        </authorList>
    </citation>
    <scope>NUCLEOTIDE SEQUENCE [LARGE SCALE GENOMIC DNA]</scope>
    <source>
        <strain evidence="8 9">PNUSAL000550</strain>
    </source>
</reference>
<evidence type="ECO:0000313" key="4">
    <source>
        <dbReference type="EMBL" id="EAG4462385.1"/>
    </source>
</evidence>
<evidence type="ECO:0000259" key="1">
    <source>
        <dbReference type="Pfam" id="PF03372"/>
    </source>
</evidence>
<evidence type="ECO:0000313" key="2">
    <source>
        <dbReference type="EMBL" id="EAC5551286.1"/>
    </source>
</evidence>
<keyword evidence="5" id="KW-0269">Exonuclease</keyword>
<dbReference type="EMBL" id="QXLS01000005">
    <property type="protein sequence ID" value="RKA07100.1"/>
    <property type="molecule type" value="Genomic_DNA"/>
</dbReference>
<dbReference type="EMBL" id="JACAVN010000004">
    <property type="protein sequence ID" value="NYA01774.1"/>
    <property type="molecule type" value="Genomic_DNA"/>
</dbReference>
<evidence type="ECO:0000313" key="12">
    <source>
        <dbReference type="Proteomes" id="UP000489121"/>
    </source>
</evidence>
<dbReference type="SUPFAM" id="SSF56219">
    <property type="entry name" value="DNase I-like"/>
    <property type="match status" value="1"/>
</dbReference>
<evidence type="ECO:0000313" key="5">
    <source>
        <dbReference type="EMBL" id="EAH4241338.1"/>
    </source>
</evidence>
<dbReference type="Proteomes" id="UP000528151">
    <property type="component" value="Unassembled WGS sequence"/>
</dbReference>
<dbReference type="KEGG" id="lmv:Y193_14175"/>
<dbReference type="EMBL" id="AABGUK010000001">
    <property type="protein sequence ID" value="EAH4241338.1"/>
    <property type="molecule type" value="Genomic_DNA"/>
</dbReference>
<dbReference type="KEGG" id="lmok:CQ02_01785"/>
<dbReference type="Proteomes" id="UP000365297">
    <property type="component" value="Unassembled WGS sequence"/>
</dbReference>
<dbReference type="Gene3D" id="3.60.10.10">
    <property type="entry name" value="Endonuclease/exonuclease/phosphatase"/>
    <property type="match status" value="1"/>
</dbReference>
<dbReference type="GO" id="GO:0004519">
    <property type="term" value="F:endonuclease activity"/>
    <property type="evidence" value="ECO:0007669"/>
    <property type="project" value="UniProtKB-KW"/>
</dbReference>
<dbReference type="Proteomes" id="UP000272537">
    <property type="component" value="Unassembled WGS sequence"/>
</dbReference>
<dbReference type="PANTHER" id="PTHR12121:SF36">
    <property type="entry name" value="ENDONUCLEASE_EXONUCLEASE_PHOSPHATASE DOMAIN-CONTAINING PROTEIN"/>
    <property type="match status" value="1"/>
</dbReference>
<keyword evidence="5" id="KW-0378">Hydrolase</keyword>
<evidence type="ECO:0000313" key="11">
    <source>
        <dbReference type="Proteomes" id="UP000368512"/>
    </source>
</evidence>
<dbReference type="EMBL" id="AAAJWF010000006">
    <property type="protein sequence ID" value="EAC7481056.1"/>
    <property type="molecule type" value="Genomic_DNA"/>
</dbReference>
<dbReference type="RefSeq" id="WP_003724255.1">
    <property type="nucleotide sequence ID" value="NC_021825.2"/>
</dbReference>
<dbReference type="PANTHER" id="PTHR12121">
    <property type="entry name" value="CARBON CATABOLITE REPRESSOR PROTEIN 4"/>
    <property type="match status" value="1"/>
</dbReference>
<evidence type="ECO:0000313" key="13">
    <source>
        <dbReference type="Proteomes" id="UP000527632"/>
    </source>
</evidence>
<feature type="domain" description="Endonuclease/exonuclease/phosphatase" evidence="1">
    <location>
        <begin position="6"/>
        <end position="247"/>
    </location>
</feature>
<dbReference type="Proteomes" id="UP000527632">
    <property type="component" value="Unassembled WGS sequence"/>
</dbReference>
<reference evidence="7 15" key="4">
    <citation type="submission" date="2020-06" db="EMBL/GenBank/DDBJ databases">
        <title>Two Listeria outbreaks in Switzerland in 2018 and 2020.</title>
        <authorList>
            <person name="Stevens M.J.A."/>
            <person name="Bloemberg G."/>
            <person name="Nusch-Inderbinnen M."/>
            <person name="Stephan R."/>
        </authorList>
    </citation>
    <scope>NUCLEOTIDE SEQUENCE [LARGE SCALE GENOMIC DNA]</scope>
    <source>
        <strain evidence="7 15">N18-0707</strain>
    </source>
</reference>
<dbReference type="Proteomes" id="UP000544530">
    <property type="component" value="Unassembled WGS sequence"/>
</dbReference>
<keyword evidence="5" id="KW-0540">Nuclease</keyword>
<evidence type="ECO:0000313" key="10">
    <source>
        <dbReference type="Proteomes" id="UP000365297"/>
    </source>
</evidence>
<proteinExistence type="predicted"/>
<evidence type="ECO:0000313" key="15">
    <source>
        <dbReference type="Proteomes" id="UP000544530"/>
    </source>
</evidence>